<sequence length="52" mass="5786">MDEPKPTSVQEGIVSRLRSRKTKPAFTTTVTTAVTKKVKDPSLKPVKYVPSR</sequence>
<keyword evidence="2" id="KW-1185">Reference proteome</keyword>
<dbReference type="EMBL" id="LXQA011287820">
    <property type="protein sequence ID" value="MCI91990.1"/>
    <property type="molecule type" value="Genomic_DNA"/>
</dbReference>
<feature type="non-terminal residue" evidence="1">
    <location>
        <position position="52"/>
    </location>
</feature>
<name>A0A392VZU8_9FABA</name>
<dbReference type="Proteomes" id="UP000265520">
    <property type="component" value="Unassembled WGS sequence"/>
</dbReference>
<dbReference type="AlphaFoldDB" id="A0A392VZU8"/>
<evidence type="ECO:0000313" key="1">
    <source>
        <dbReference type="EMBL" id="MCI91990.1"/>
    </source>
</evidence>
<proteinExistence type="predicted"/>
<organism evidence="1 2">
    <name type="scientific">Trifolium medium</name>
    <dbReference type="NCBI Taxonomy" id="97028"/>
    <lineage>
        <taxon>Eukaryota</taxon>
        <taxon>Viridiplantae</taxon>
        <taxon>Streptophyta</taxon>
        <taxon>Embryophyta</taxon>
        <taxon>Tracheophyta</taxon>
        <taxon>Spermatophyta</taxon>
        <taxon>Magnoliopsida</taxon>
        <taxon>eudicotyledons</taxon>
        <taxon>Gunneridae</taxon>
        <taxon>Pentapetalae</taxon>
        <taxon>rosids</taxon>
        <taxon>fabids</taxon>
        <taxon>Fabales</taxon>
        <taxon>Fabaceae</taxon>
        <taxon>Papilionoideae</taxon>
        <taxon>50 kb inversion clade</taxon>
        <taxon>NPAAA clade</taxon>
        <taxon>Hologalegina</taxon>
        <taxon>IRL clade</taxon>
        <taxon>Trifolieae</taxon>
        <taxon>Trifolium</taxon>
    </lineage>
</organism>
<accession>A0A392VZU8</accession>
<evidence type="ECO:0000313" key="2">
    <source>
        <dbReference type="Proteomes" id="UP000265520"/>
    </source>
</evidence>
<protein>
    <submittedName>
        <fullName evidence="1">Uncharacterized protein</fullName>
    </submittedName>
</protein>
<comment type="caution">
    <text evidence="1">The sequence shown here is derived from an EMBL/GenBank/DDBJ whole genome shotgun (WGS) entry which is preliminary data.</text>
</comment>
<reference evidence="1 2" key="1">
    <citation type="journal article" date="2018" name="Front. Plant Sci.">
        <title>Red Clover (Trifolium pratense) and Zigzag Clover (T. medium) - A Picture of Genomic Similarities and Differences.</title>
        <authorList>
            <person name="Dluhosova J."/>
            <person name="Istvanek J."/>
            <person name="Nedelnik J."/>
            <person name="Repkova J."/>
        </authorList>
    </citation>
    <scope>NUCLEOTIDE SEQUENCE [LARGE SCALE GENOMIC DNA]</scope>
    <source>
        <strain evidence="2">cv. 10/8</strain>
        <tissue evidence="1">Leaf</tissue>
    </source>
</reference>